<dbReference type="PANTHER" id="PTHR23215">
    <property type="entry name" value="ZINC FINGER PROTEIN 207"/>
    <property type="match status" value="1"/>
</dbReference>
<evidence type="ECO:0000256" key="4">
    <source>
        <dbReference type="ARBA" id="ARBA00022833"/>
    </source>
</evidence>
<dbReference type="PROSITE" id="PS00028">
    <property type="entry name" value="ZINC_FINGER_C2H2_1"/>
    <property type="match status" value="2"/>
</dbReference>
<keyword evidence="2" id="KW-0479">Metal-binding</keyword>
<keyword evidence="3 6" id="KW-0863">Zinc-finger</keyword>
<dbReference type="GO" id="GO:0000776">
    <property type="term" value="C:kinetochore"/>
    <property type="evidence" value="ECO:0007669"/>
    <property type="project" value="TreeGrafter"/>
</dbReference>
<evidence type="ECO:0000256" key="7">
    <source>
        <dbReference type="SAM" id="MobiDB-lite"/>
    </source>
</evidence>
<accession>A0A812CVY2</accession>
<dbReference type="GO" id="GO:0007094">
    <property type="term" value="P:mitotic spindle assembly checkpoint signaling"/>
    <property type="evidence" value="ECO:0007669"/>
    <property type="project" value="TreeGrafter"/>
</dbReference>
<dbReference type="SMART" id="SM00355">
    <property type="entry name" value="ZnF_C2H2"/>
    <property type="match status" value="2"/>
</dbReference>
<dbReference type="GO" id="GO:1990047">
    <property type="term" value="C:spindle matrix"/>
    <property type="evidence" value="ECO:0007669"/>
    <property type="project" value="TreeGrafter"/>
</dbReference>
<comment type="subcellular location">
    <subcellularLocation>
        <location evidence="1">Nucleus</location>
    </subcellularLocation>
</comment>
<dbReference type="GO" id="GO:0090307">
    <property type="term" value="P:mitotic spindle assembly"/>
    <property type="evidence" value="ECO:0007669"/>
    <property type="project" value="TreeGrafter"/>
</dbReference>
<proteinExistence type="predicted"/>
<keyword evidence="10" id="KW-1185">Reference proteome</keyword>
<keyword evidence="5" id="KW-0539">Nucleus</keyword>
<organism evidence="9 10">
    <name type="scientific">Acanthosepion pharaonis</name>
    <name type="common">Pharaoh cuttlefish</name>
    <name type="synonym">Sepia pharaonis</name>
    <dbReference type="NCBI Taxonomy" id="158019"/>
    <lineage>
        <taxon>Eukaryota</taxon>
        <taxon>Metazoa</taxon>
        <taxon>Spiralia</taxon>
        <taxon>Lophotrochozoa</taxon>
        <taxon>Mollusca</taxon>
        <taxon>Cephalopoda</taxon>
        <taxon>Coleoidea</taxon>
        <taxon>Decapodiformes</taxon>
        <taxon>Sepiida</taxon>
        <taxon>Sepiina</taxon>
        <taxon>Sepiidae</taxon>
        <taxon>Acanthosepion</taxon>
    </lineage>
</organism>
<evidence type="ECO:0000313" key="10">
    <source>
        <dbReference type="Proteomes" id="UP000597762"/>
    </source>
</evidence>
<evidence type="ECO:0000256" key="5">
    <source>
        <dbReference type="ARBA" id="ARBA00023242"/>
    </source>
</evidence>
<dbReference type="GO" id="GO:0003677">
    <property type="term" value="F:DNA binding"/>
    <property type="evidence" value="ECO:0007669"/>
    <property type="project" value="InterPro"/>
</dbReference>
<comment type="caution">
    <text evidence="9">The sequence shown here is derived from an EMBL/GenBank/DDBJ whole genome shotgun (WGS) entry which is preliminary data.</text>
</comment>
<feature type="compositionally biased region" description="Basic and acidic residues" evidence="7">
    <location>
        <begin position="92"/>
        <end position="103"/>
    </location>
</feature>
<evidence type="ECO:0000256" key="6">
    <source>
        <dbReference type="PROSITE-ProRule" id="PRU00027"/>
    </source>
</evidence>
<dbReference type="GO" id="GO:0008017">
    <property type="term" value="F:microtubule binding"/>
    <property type="evidence" value="ECO:0007669"/>
    <property type="project" value="TreeGrafter"/>
</dbReference>
<evidence type="ECO:0000256" key="1">
    <source>
        <dbReference type="ARBA" id="ARBA00004123"/>
    </source>
</evidence>
<reference evidence="9" key="1">
    <citation type="submission" date="2021-01" db="EMBL/GenBank/DDBJ databases">
        <authorList>
            <person name="Li R."/>
            <person name="Bekaert M."/>
        </authorList>
    </citation>
    <scope>NUCLEOTIDE SEQUENCE</scope>
    <source>
        <strain evidence="9">Farmed</strain>
    </source>
</reference>
<dbReference type="EMBL" id="CAHIKZ030002243">
    <property type="protein sequence ID" value="CAE1283658.1"/>
    <property type="molecule type" value="Genomic_DNA"/>
</dbReference>
<dbReference type="CDD" id="cd20908">
    <property type="entry name" value="SUF4-like"/>
    <property type="match status" value="1"/>
</dbReference>
<dbReference type="AlphaFoldDB" id="A0A812CVY2"/>
<dbReference type="PANTHER" id="PTHR23215:SF0">
    <property type="entry name" value="BUB3-INTERACTING AND GLEBS MOTIF-CONTAINING PROTEIN ZNF207"/>
    <property type="match status" value="1"/>
</dbReference>
<sequence>MGRKKKKQLKPWCWYCNREFDDEKILIQHQKAKHFKCHICHKKLYTGPGLSIHCMQVHKEKVDKVPNALPGRNNIEIEIYGMEGIPEEDLKEHEKHKLGKGDNRQPQADSDEDSNSCPPNSSYFNGGQMPATSMPPYVPPGAPNMPPLPPGPGPVAAGPMGPIGPIGPMGPMPPVGPMGPIGMHPNNGPGMPAMAVPPRGMMAAQVSRPPVSSSQSVTSTQNTPAKPLFPAAAAAAAQTQTSSSRPVGPDFKPTTASAQGLVPVKPTFPSAAAVSTSISPSATISGAPIIRKPESASGLASKLMHPDEDISLEERRANLPKYKKLSTQGTRPMQGMMGSGMLPGAMLARMPGSVPASMNMRAPYNHYPRGGAIHFSFFILFKAKKIIIIIEKKNGALILETFLKNMHCPRLTTFHYPSSGNFFLGFTGRVAWCFSDGLSVMLSRQVG</sequence>
<feature type="region of interest" description="Disordered" evidence="7">
    <location>
        <begin position="92"/>
        <end position="155"/>
    </location>
</feature>
<dbReference type="PROSITE" id="PS50808">
    <property type="entry name" value="ZF_BED"/>
    <property type="match status" value="1"/>
</dbReference>
<gene>
    <name evidence="9" type="ORF">SPHA_44179</name>
</gene>
<dbReference type="GO" id="GO:0005634">
    <property type="term" value="C:nucleus"/>
    <property type="evidence" value="ECO:0007669"/>
    <property type="project" value="UniProtKB-SubCell"/>
</dbReference>
<feature type="compositionally biased region" description="Polar residues" evidence="7">
    <location>
        <begin position="115"/>
        <end position="125"/>
    </location>
</feature>
<dbReference type="Proteomes" id="UP000597762">
    <property type="component" value="Unassembled WGS sequence"/>
</dbReference>
<protein>
    <submittedName>
        <fullName evidence="9">BUB3-interacting and GLEBS motif-containing protein ZNF207</fullName>
    </submittedName>
</protein>
<dbReference type="InterPro" id="IPR013087">
    <property type="entry name" value="Znf_C2H2_type"/>
</dbReference>
<dbReference type="GO" id="GO:0008270">
    <property type="term" value="F:zinc ion binding"/>
    <property type="evidence" value="ECO:0007669"/>
    <property type="project" value="UniProtKB-KW"/>
</dbReference>
<evidence type="ECO:0000256" key="2">
    <source>
        <dbReference type="ARBA" id="ARBA00022723"/>
    </source>
</evidence>
<evidence type="ECO:0000259" key="8">
    <source>
        <dbReference type="PROSITE" id="PS50808"/>
    </source>
</evidence>
<name>A0A812CVY2_ACAPH</name>
<feature type="compositionally biased region" description="Pro residues" evidence="7">
    <location>
        <begin position="136"/>
        <end position="153"/>
    </location>
</feature>
<dbReference type="GO" id="GO:0008608">
    <property type="term" value="P:attachment of spindle microtubules to kinetochore"/>
    <property type="evidence" value="ECO:0007669"/>
    <property type="project" value="TreeGrafter"/>
</dbReference>
<feature type="domain" description="BED-type" evidence="8">
    <location>
        <begin position="6"/>
        <end position="65"/>
    </location>
</feature>
<keyword evidence="4" id="KW-0862">Zinc</keyword>
<evidence type="ECO:0000313" key="9">
    <source>
        <dbReference type="EMBL" id="CAE1283658.1"/>
    </source>
</evidence>
<dbReference type="InterPro" id="IPR003656">
    <property type="entry name" value="Znf_BED"/>
</dbReference>
<evidence type="ECO:0000256" key="3">
    <source>
        <dbReference type="ARBA" id="ARBA00022771"/>
    </source>
</evidence>
<dbReference type="OrthoDB" id="1306014at2759"/>